<dbReference type="SFLD" id="SFLDS00003">
    <property type="entry name" value="Haloacid_Dehalogenase"/>
    <property type="match status" value="1"/>
</dbReference>
<evidence type="ECO:0000256" key="4">
    <source>
        <dbReference type="ARBA" id="ARBA00022741"/>
    </source>
</evidence>
<feature type="transmembrane region" description="Helical" evidence="9">
    <location>
        <begin position="731"/>
        <end position="751"/>
    </location>
</feature>
<dbReference type="InterPro" id="IPR050510">
    <property type="entry name" value="Cation_transp_ATPase_P-type"/>
</dbReference>
<dbReference type="EMBL" id="JAVBIK010000001">
    <property type="protein sequence ID" value="MDT7518735.1"/>
    <property type="molecule type" value="Genomic_DNA"/>
</dbReference>
<dbReference type="InterPro" id="IPR006068">
    <property type="entry name" value="ATPase_P-typ_cation-transptr_C"/>
</dbReference>
<gene>
    <name evidence="11" type="ORF">RAE19_08455</name>
</gene>
<comment type="caution">
    <text evidence="11">The sequence shown here is derived from an EMBL/GenBank/DDBJ whole genome shotgun (WGS) entry which is preliminary data.</text>
</comment>
<keyword evidence="12" id="KW-1185">Reference proteome</keyword>
<feature type="transmembrane region" description="Helical" evidence="9">
    <location>
        <begin position="757"/>
        <end position="775"/>
    </location>
</feature>
<dbReference type="Gene3D" id="1.20.1110.10">
    <property type="entry name" value="Calcium-transporting ATPase, transmembrane domain"/>
    <property type="match status" value="2"/>
</dbReference>
<evidence type="ECO:0000256" key="7">
    <source>
        <dbReference type="ARBA" id="ARBA00022989"/>
    </source>
</evidence>
<evidence type="ECO:0000256" key="6">
    <source>
        <dbReference type="ARBA" id="ARBA00022967"/>
    </source>
</evidence>
<feature type="transmembrane region" description="Helical" evidence="9">
    <location>
        <begin position="225"/>
        <end position="243"/>
    </location>
</feature>
<feature type="transmembrane region" description="Helical" evidence="9">
    <location>
        <begin position="46"/>
        <end position="64"/>
    </location>
</feature>
<feature type="transmembrane region" description="Helical" evidence="9">
    <location>
        <begin position="795"/>
        <end position="816"/>
    </location>
</feature>
<dbReference type="InterPro" id="IPR023299">
    <property type="entry name" value="ATPase_P-typ_cyto_dom_N"/>
</dbReference>
<evidence type="ECO:0000256" key="3">
    <source>
        <dbReference type="ARBA" id="ARBA00022692"/>
    </source>
</evidence>
<dbReference type="SFLD" id="SFLDF00027">
    <property type="entry name" value="p-type_atpase"/>
    <property type="match status" value="1"/>
</dbReference>
<dbReference type="SMART" id="SM00831">
    <property type="entry name" value="Cation_ATPase_N"/>
    <property type="match status" value="1"/>
</dbReference>
<evidence type="ECO:0000256" key="1">
    <source>
        <dbReference type="ARBA" id="ARBA00004141"/>
    </source>
</evidence>
<dbReference type="InterPro" id="IPR018303">
    <property type="entry name" value="ATPase_P-typ_P_site"/>
</dbReference>
<dbReference type="InterPro" id="IPR036412">
    <property type="entry name" value="HAD-like_sf"/>
</dbReference>
<dbReference type="Pfam" id="PF00690">
    <property type="entry name" value="Cation_ATPase_N"/>
    <property type="match status" value="1"/>
</dbReference>
<dbReference type="Gene3D" id="2.70.150.10">
    <property type="entry name" value="Calcium-transporting ATPase, cytoplasmic transduction domain A"/>
    <property type="match status" value="1"/>
</dbReference>
<dbReference type="PANTHER" id="PTHR43294:SF20">
    <property type="entry name" value="P-TYPE ATPASE"/>
    <property type="match status" value="1"/>
</dbReference>
<dbReference type="InterPro" id="IPR023298">
    <property type="entry name" value="ATPase_P-typ_TM_dom_sf"/>
</dbReference>
<dbReference type="Gene3D" id="3.40.1110.10">
    <property type="entry name" value="Calcium-transporting ATPase, cytoplasmic domain N"/>
    <property type="match status" value="1"/>
</dbReference>
<comment type="similarity">
    <text evidence="2">Belongs to the cation transport ATPase (P-type) (TC 3.A.3) family. Type IIA subfamily.</text>
</comment>
<dbReference type="SUPFAM" id="SSF81660">
    <property type="entry name" value="Metal cation-transporting ATPase, ATP-binding domain N"/>
    <property type="match status" value="1"/>
</dbReference>
<dbReference type="SUPFAM" id="SSF81665">
    <property type="entry name" value="Calcium ATPase, transmembrane domain M"/>
    <property type="match status" value="1"/>
</dbReference>
<dbReference type="RefSeq" id="WP_313874454.1">
    <property type="nucleotide sequence ID" value="NZ_JAVBIK010000001.1"/>
</dbReference>
<evidence type="ECO:0000256" key="8">
    <source>
        <dbReference type="ARBA" id="ARBA00023136"/>
    </source>
</evidence>
<dbReference type="PRINTS" id="PR00120">
    <property type="entry name" value="HATPASE"/>
</dbReference>
<evidence type="ECO:0000256" key="2">
    <source>
        <dbReference type="ARBA" id="ARBA00005675"/>
    </source>
</evidence>
<dbReference type="Pfam" id="PF00122">
    <property type="entry name" value="E1-E2_ATPase"/>
    <property type="match status" value="1"/>
</dbReference>
<keyword evidence="6" id="KW-1278">Translocase</keyword>
<dbReference type="Gene3D" id="3.40.50.1000">
    <property type="entry name" value="HAD superfamily/HAD-like"/>
    <property type="match status" value="1"/>
</dbReference>
<dbReference type="PRINTS" id="PR00119">
    <property type="entry name" value="CATATPASE"/>
</dbReference>
<dbReference type="SUPFAM" id="SSF56784">
    <property type="entry name" value="HAD-like"/>
    <property type="match status" value="1"/>
</dbReference>
<dbReference type="InterPro" id="IPR001757">
    <property type="entry name" value="P_typ_ATPase"/>
</dbReference>
<dbReference type="InterPro" id="IPR023214">
    <property type="entry name" value="HAD_sf"/>
</dbReference>
<evidence type="ECO:0000256" key="5">
    <source>
        <dbReference type="ARBA" id="ARBA00022840"/>
    </source>
</evidence>
<proteinExistence type="inferred from homology"/>
<dbReference type="InterPro" id="IPR059000">
    <property type="entry name" value="ATPase_P-type_domA"/>
</dbReference>
<evidence type="ECO:0000256" key="9">
    <source>
        <dbReference type="SAM" id="Phobius"/>
    </source>
</evidence>
<reference evidence="11 12" key="1">
    <citation type="submission" date="2023-08" db="EMBL/GenBank/DDBJ databases">
        <title>Rhodoferax potami sp. nov. and Rhodoferax mekongensis sp. nov., isolated from the Mekong River in Thailand.</title>
        <authorList>
            <person name="Kitikhun S."/>
            <person name="Charoenyingcharoen P."/>
            <person name="Siriarchawattana P."/>
            <person name="Likhitrattanapisal S."/>
            <person name="Nilsakha T."/>
            <person name="Chanpet A."/>
            <person name="Rattanawaree P."/>
            <person name="Ingsriswang S."/>
        </authorList>
    </citation>
    <scope>NUCLEOTIDE SEQUENCE [LARGE SCALE GENOMIC DNA]</scope>
    <source>
        <strain evidence="11 12">TBRC 17660</strain>
    </source>
</reference>
<feature type="transmembrane region" description="Helical" evidence="9">
    <location>
        <begin position="828"/>
        <end position="849"/>
    </location>
</feature>
<dbReference type="InterPro" id="IPR044492">
    <property type="entry name" value="P_typ_ATPase_HD_dom"/>
</dbReference>
<name>A0ABU3KM28_9BURK</name>
<dbReference type="InterPro" id="IPR004014">
    <property type="entry name" value="ATPase_P-typ_cation-transptr_N"/>
</dbReference>
<sequence length="859" mass="90086">MASVADSTTPQGLSSAQAAQLLATHGPNALPGAGSRRWTAIARETLTEPMFLLLLGAAVLYGLLGDWQEGGVLLGLVVMVVALTLYQEGKTEHAMQALRQLASPQAQVLRDGKAQAVPGSTVVPGDVLVLAEGDRVAADATLLSGSDVMADESMLSGESVPVEKAATGGDAALFGGTLLVRGHGLARVEHTGAESAMGRIGSALDGLGPEDSPLKQQTTVLVKRLAVVALAASLLLFLASGLLHGNWTAALLSGIALAMALLPQEFTVILTVLPALGAWRLAKQQVLTRRLAAIETLGATSVLCVDKTGTLTENRMRVAALFAYGGTAADQTLALPDGEPHALPEAFHRVAEYAILASVEEPFDPMEQAFHRLGAQTLQDTEHLHRDWTLVREYGLSPQLRAMSHVWTADDGDAHIVAAKGAPEAVFDLCHLPPAELARAQAAAGALADQGLRVLGVASSRVPGAAGTITLPRQEHDFDFTLLGLIGLEDPLRFGIADSVAECLQAGIRVVMITGDHPGTATAIAKHAGILTAATRPGNTAADEVLSGDDIDTLDDAALRERMRHTRVCARVAPVQKLRIVQALQAEGQIVAMTGDGVNDAPALKSAHVGIAMGQRGTDVARESAALVLLDDNFASITAAVRLGRRIFDNVRKSMAYVLAVHVPIAGMALLPVLLGWPTALFPLHIAFLELVIDPACSMVFENEPAEKNGMQQPPRDVKAPLLNRGTLWQALAQGVVGLLAVMGAMAWGLAHASPEHARTLAFATLLLVNLSLIFMNRSADLNPRAWLLRPNGVLWGVCAVALGVLLAMVYVPWIQQLAAFAALNAEQWTVCAGLVGLTLLACAGLKWAGRQHPAAMAA</sequence>
<keyword evidence="8 9" id="KW-0472">Membrane</keyword>
<dbReference type="SUPFAM" id="SSF81653">
    <property type="entry name" value="Calcium ATPase, transduction domain A"/>
    <property type="match status" value="1"/>
</dbReference>
<dbReference type="PANTHER" id="PTHR43294">
    <property type="entry name" value="SODIUM/POTASSIUM-TRANSPORTING ATPASE SUBUNIT ALPHA"/>
    <property type="match status" value="1"/>
</dbReference>
<accession>A0ABU3KM28</accession>
<dbReference type="NCBIfam" id="TIGR01494">
    <property type="entry name" value="ATPase_P-type"/>
    <property type="match status" value="2"/>
</dbReference>
<keyword evidence="5" id="KW-0067">ATP-binding</keyword>
<dbReference type="Proteomes" id="UP001321700">
    <property type="component" value="Unassembled WGS sequence"/>
</dbReference>
<feature type="transmembrane region" description="Helical" evidence="9">
    <location>
        <begin position="70"/>
        <end position="86"/>
    </location>
</feature>
<feature type="transmembrane region" description="Helical" evidence="9">
    <location>
        <begin position="655"/>
        <end position="675"/>
    </location>
</feature>
<organism evidence="11 12">
    <name type="scientific">Rhodoferax potami</name>
    <dbReference type="NCBI Taxonomy" id="3068338"/>
    <lineage>
        <taxon>Bacteria</taxon>
        <taxon>Pseudomonadati</taxon>
        <taxon>Pseudomonadota</taxon>
        <taxon>Betaproteobacteria</taxon>
        <taxon>Burkholderiales</taxon>
        <taxon>Comamonadaceae</taxon>
        <taxon>Rhodoferax</taxon>
    </lineage>
</organism>
<comment type="subcellular location">
    <subcellularLocation>
        <location evidence="1">Membrane</location>
        <topology evidence="1">Multi-pass membrane protein</topology>
    </subcellularLocation>
</comment>
<keyword evidence="3 9" id="KW-0812">Transmembrane</keyword>
<protein>
    <submittedName>
        <fullName evidence="11">Cation-translocating P-type ATPase</fullName>
    </submittedName>
</protein>
<evidence type="ECO:0000313" key="12">
    <source>
        <dbReference type="Proteomes" id="UP001321700"/>
    </source>
</evidence>
<feature type="transmembrane region" description="Helical" evidence="9">
    <location>
        <begin position="255"/>
        <end position="279"/>
    </location>
</feature>
<dbReference type="PROSITE" id="PS00154">
    <property type="entry name" value="ATPASE_E1_E2"/>
    <property type="match status" value="1"/>
</dbReference>
<dbReference type="SFLD" id="SFLDG00002">
    <property type="entry name" value="C1.7:_P-type_atpase_like"/>
    <property type="match status" value="1"/>
</dbReference>
<dbReference type="Pfam" id="PF00689">
    <property type="entry name" value="Cation_ATPase_C"/>
    <property type="match status" value="1"/>
</dbReference>
<feature type="domain" description="Cation-transporting P-type ATPase N-terminal" evidence="10">
    <location>
        <begin position="3"/>
        <end position="66"/>
    </location>
</feature>
<keyword evidence="7 9" id="KW-1133">Transmembrane helix</keyword>
<dbReference type="InterPro" id="IPR008250">
    <property type="entry name" value="ATPase_P-typ_transduc_dom_A_sf"/>
</dbReference>
<evidence type="ECO:0000313" key="11">
    <source>
        <dbReference type="EMBL" id="MDT7518735.1"/>
    </source>
</evidence>
<keyword evidence="4" id="KW-0547">Nucleotide-binding</keyword>
<evidence type="ECO:0000259" key="10">
    <source>
        <dbReference type="SMART" id="SM00831"/>
    </source>
</evidence>
<dbReference type="Pfam" id="PF00702">
    <property type="entry name" value="Hydrolase"/>
    <property type="match status" value="1"/>
</dbReference>